<evidence type="ECO:0000313" key="2">
    <source>
        <dbReference type="EMBL" id="SFI39955.1"/>
    </source>
</evidence>
<accession>A0A1I3HW49</accession>
<evidence type="ECO:0000313" key="3">
    <source>
        <dbReference type="Proteomes" id="UP000199518"/>
    </source>
</evidence>
<sequence>MITVLRLTYRFHETDFMSADTTEPKPQFALGERQRRWAVELLELPEATPAAAARAIELADFGFYGNETLAVRFVSTGENDSFSRNEQALLTAQDEQDLRAEINKFTERFFAMDTAERRQAHAELLRRTHGYPALQAHLKRLAAGLSLTAASFPAAGEDERQLVKFAMRSFVCWPAEAARMRQAFSRSLNEDRHWNNVARRLSERVPQFAALIPELLPVIEWDVWDAVRKSAANNPSFRPSQFFELPPWWGVLIAVGAVAFAFLISAEPDPGFWIQGRFSQRKSPTGYSIEDFTTEYDREQIRKLNTPGSPEGEALRKIIHGTQTIPAEKNAKESKANRSRIPAKPTPLRSLD</sequence>
<name>A0A1I3HW49_9PLAN</name>
<dbReference type="AlphaFoldDB" id="A0A1I3HW49"/>
<reference evidence="3" key="1">
    <citation type="submission" date="2016-10" db="EMBL/GenBank/DDBJ databases">
        <authorList>
            <person name="Varghese N."/>
            <person name="Submissions S."/>
        </authorList>
    </citation>
    <scope>NUCLEOTIDE SEQUENCE [LARGE SCALE GENOMIC DNA]</scope>
    <source>
        <strain evidence="3">DSM 26348</strain>
    </source>
</reference>
<dbReference type="EMBL" id="FOQD01000008">
    <property type="protein sequence ID" value="SFI39955.1"/>
    <property type="molecule type" value="Genomic_DNA"/>
</dbReference>
<gene>
    <name evidence="2" type="ORF">SAMN05421753_108216</name>
</gene>
<organism evidence="2 3">
    <name type="scientific">Planctomicrobium piriforme</name>
    <dbReference type="NCBI Taxonomy" id="1576369"/>
    <lineage>
        <taxon>Bacteria</taxon>
        <taxon>Pseudomonadati</taxon>
        <taxon>Planctomycetota</taxon>
        <taxon>Planctomycetia</taxon>
        <taxon>Planctomycetales</taxon>
        <taxon>Planctomycetaceae</taxon>
        <taxon>Planctomicrobium</taxon>
    </lineage>
</organism>
<dbReference type="Proteomes" id="UP000199518">
    <property type="component" value="Unassembled WGS sequence"/>
</dbReference>
<keyword evidence="3" id="KW-1185">Reference proteome</keyword>
<proteinExistence type="predicted"/>
<evidence type="ECO:0000256" key="1">
    <source>
        <dbReference type="SAM" id="MobiDB-lite"/>
    </source>
</evidence>
<protein>
    <submittedName>
        <fullName evidence="2">Uncharacterized protein</fullName>
    </submittedName>
</protein>
<feature type="region of interest" description="Disordered" evidence="1">
    <location>
        <begin position="321"/>
        <end position="352"/>
    </location>
</feature>
<dbReference type="STRING" id="1576369.SAMN05421753_108216"/>